<organism evidence="1">
    <name type="scientific">Arundo donax</name>
    <name type="common">Giant reed</name>
    <name type="synonym">Donax arundinaceus</name>
    <dbReference type="NCBI Taxonomy" id="35708"/>
    <lineage>
        <taxon>Eukaryota</taxon>
        <taxon>Viridiplantae</taxon>
        <taxon>Streptophyta</taxon>
        <taxon>Embryophyta</taxon>
        <taxon>Tracheophyta</taxon>
        <taxon>Spermatophyta</taxon>
        <taxon>Magnoliopsida</taxon>
        <taxon>Liliopsida</taxon>
        <taxon>Poales</taxon>
        <taxon>Poaceae</taxon>
        <taxon>PACMAD clade</taxon>
        <taxon>Arundinoideae</taxon>
        <taxon>Arundineae</taxon>
        <taxon>Arundo</taxon>
    </lineage>
</organism>
<evidence type="ECO:0000313" key="1">
    <source>
        <dbReference type="EMBL" id="JAE24793.1"/>
    </source>
</evidence>
<reference evidence="1" key="2">
    <citation type="journal article" date="2015" name="Data Brief">
        <title>Shoot transcriptome of the giant reed, Arundo donax.</title>
        <authorList>
            <person name="Barrero R.A."/>
            <person name="Guerrero F.D."/>
            <person name="Moolhuijzen P."/>
            <person name="Goolsby J.A."/>
            <person name="Tidwell J."/>
            <person name="Bellgard S.E."/>
            <person name="Bellgard M.I."/>
        </authorList>
    </citation>
    <scope>NUCLEOTIDE SEQUENCE</scope>
    <source>
        <tissue evidence="1">Shoot tissue taken approximately 20 cm above the soil surface</tissue>
    </source>
</reference>
<name>A0A0A9GW14_ARUDO</name>
<proteinExistence type="predicted"/>
<sequence>MKSSINTYSQYYRLKTAYHLTAISNFQ</sequence>
<dbReference type="EMBL" id="GBRH01173103">
    <property type="protein sequence ID" value="JAE24793.1"/>
    <property type="molecule type" value="Transcribed_RNA"/>
</dbReference>
<reference evidence="1" key="1">
    <citation type="submission" date="2014-09" db="EMBL/GenBank/DDBJ databases">
        <authorList>
            <person name="Magalhaes I.L.F."/>
            <person name="Oliveira U."/>
            <person name="Santos F.R."/>
            <person name="Vidigal T.H.D.A."/>
            <person name="Brescovit A.D."/>
            <person name="Santos A.J."/>
        </authorList>
    </citation>
    <scope>NUCLEOTIDE SEQUENCE</scope>
    <source>
        <tissue evidence="1">Shoot tissue taken approximately 20 cm above the soil surface</tissue>
    </source>
</reference>
<accession>A0A0A9GW14</accession>
<dbReference type="AlphaFoldDB" id="A0A0A9GW14"/>
<protein>
    <submittedName>
        <fullName evidence="1">Uncharacterized protein</fullName>
    </submittedName>
</protein>